<dbReference type="Proteomes" id="UP000443070">
    <property type="component" value="Unassembled WGS sequence"/>
</dbReference>
<proteinExistence type="predicted"/>
<dbReference type="InterPro" id="IPR025191">
    <property type="entry name" value="DUF4125"/>
</dbReference>
<organism evidence="1">
    <name type="scientific">Phascolarctobacterium faecium</name>
    <dbReference type="NCBI Taxonomy" id="33025"/>
    <lineage>
        <taxon>Bacteria</taxon>
        <taxon>Bacillati</taxon>
        <taxon>Bacillota</taxon>
        <taxon>Negativicutes</taxon>
        <taxon>Acidaminococcales</taxon>
        <taxon>Acidaminococcaceae</taxon>
        <taxon>Phascolarctobacterium</taxon>
    </lineage>
</organism>
<name>A0A3G9HC10_9FIRM</name>
<protein>
    <submittedName>
        <fullName evidence="2">DUF4125 family protein</fullName>
    </submittedName>
</protein>
<keyword evidence="4" id="KW-1185">Reference proteome</keyword>
<dbReference type="RefSeq" id="WP_021717282.1">
    <property type="nucleotide sequence ID" value="NZ_AP019004.1"/>
</dbReference>
<evidence type="ECO:0000313" key="5">
    <source>
        <dbReference type="Proteomes" id="UP000484547"/>
    </source>
</evidence>
<evidence type="ECO:0000313" key="1">
    <source>
        <dbReference type="EMBL" id="CDB45251.1"/>
    </source>
</evidence>
<dbReference type="AlphaFoldDB" id="A0A3G9HC10"/>
<dbReference type="EMBL" id="WNBW01000001">
    <property type="protein sequence ID" value="MTU02809.1"/>
    <property type="molecule type" value="Genomic_DNA"/>
</dbReference>
<evidence type="ECO:0000313" key="4">
    <source>
        <dbReference type="Proteomes" id="UP000443070"/>
    </source>
</evidence>
<reference evidence="4 5" key="2">
    <citation type="journal article" date="2019" name="Nat. Med.">
        <title>A library of human gut bacterial isolates paired with longitudinal multiomics data enables mechanistic microbiome research.</title>
        <authorList>
            <person name="Poyet M."/>
            <person name="Groussin M."/>
            <person name="Gibbons S.M."/>
            <person name="Avila-Pacheco J."/>
            <person name="Jiang X."/>
            <person name="Kearney S.M."/>
            <person name="Perrotta A.R."/>
            <person name="Berdy B."/>
            <person name="Zhao S."/>
            <person name="Lieberman T.D."/>
            <person name="Swanson P.K."/>
            <person name="Smith M."/>
            <person name="Roesemann S."/>
            <person name="Alexander J.E."/>
            <person name="Rich S.A."/>
            <person name="Livny J."/>
            <person name="Vlamakis H."/>
            <person name="Clish C."/>
            <person name="Bullock K."/>
            <person name="Deik A."/>
            <person name="Scott J."/>
            <person name="Pierce K.A."/>
            <person name="Xavier R.J."/>
            <person name="Alm E.J."/>
        </authorList>
    </citation>
    <scope>NUCLEOTIDE SEQUENCE [LARGE SCALE GENOMIC DNA]</scope>
    <source>
        <strain evidence="2 5">BIOML-A13</strain>
        <strain evidence="3 4">BIOML-A3</strain>
    </source>
</reference>
<comment type="caution">
    <text evidence="1">The sequence shown here is derived from an EMBL/GenBank/DDBJ whole genome shotgun (WGS) entry which is preliminary data.</text>
</comment>
<dbReference type="GeneID" id="49406609"/>
<reference evidence="1" key="1">
    <citation type="submission" date="2012-11" db="EMBL/GenBank/DDBJ databases">
        <title>Dependencies among metagenomic species, viruses, plasmids and units of genetic variation.</title>
        <authorList>
            <person name="Nielsen H.B."/>
            <person name="Almeida M."/>
            <person name="Juncker A.S."/>
            <person name="Rasmussen S."/>
            <person name="Li J."/>
            <person name="Sunagawa S."/>
            <person name="Plichta D."/>
            <person name="Gautier L."/>
            <person name="Le Chatelier E."/>
            <person name="Peletier E."/>
            <person name="Bonde I."/>
            <person name="Nielsen T."/>
            <person name="Manichanh C."/>
            <person name="Arumugam M."/>
            <person name="Batto J."/>
            <person name="Santos M.B.Q.D."/>
            <person name="Blom N."/>
            <person name="Borruel N."/>
            <person name="Burgdorf K.S."/>
            <person name="Boumezbeur F."/>
            <person name="Casellas F."/>
            <person name="Dore J."/>
            <person name="Guarner F."/>
            <person name="Hansen T."/>
            <person name="Hildebrand F."/>
            <person name="Kaas R.S."/>
            <person name="Kennedy S."/>
            <person name="Kristiansen K."/>
            <person name="Kultima J.R."/>
            <person name="Leonard P."/>
            <person name="Levenez F."/>
            <person name="Lund O."/>
            <person name="Moumen B."/>
            <person name="Le Paslier D."/>
            <person name="Pons N."/>
            <person name="Pedersen O."/>
            <person name="Prifti E."/>
            <person name="Qin J."/>
            <person name="Raes J."/>
            <person name="Tap J."/>
            <person name="Tims S."/>
            <person name="Ussery D.W."/>
            <person name="Yamada T."/>
            <person name="MetaHit consortium"/>
            <person name="Renault P."/>
            <person name="Sicheritz-Ponten T."/>
            <person name="Bork P."/>
            <person name="Wang J."/>
            <person name="Brunak S."/>
            <person name="Ehrlich S.D."/>
        </authorList>
    </citation>
    <scope>NUCLEOTIDE SEQUENCE [LARGE SCALE GENOMIC DNA]</scope>
</reference>
<dbReference type="Proteomes" id="UP000484547">
    <property type="component" value="Unassembled WGS sequence"/>
</dbReference>
<accession>R6IIT9</accession>
<evidence type="ECO:0000313" key="3">
    <source>
        <dbReference type="EMBL" id="MTU02809.1"/>
    </source>
</evidence>
<dbReference type="EMBL" id="CBDS010000028">
    <property type="protein sequence ID" value="CDB45251.1"/>
    <property type="molecule type" value="Genomic_DNA"/>
</dbReference>
<dbReference type="OrthoDB" id="5387164at2"/>
<dbReference type="EMBL" id="WNBM01000001">
    <property type="protein sequence ID" value="MTT74678.1"/>
    <property type="molecule type" value="Genomic_DNA"/>
</dbReference>
<gene>
    <name evidence="1" type="ORF">BN533_00379</name>
    <name evidence="2" type="ORF">GMD11_00145</name>
    <name evidence="3" type="ORF">GMD18_00140</name>
</gene>
<dbReference type="Pfam" id="PF13526">
    <property type="entry name" value="DUF4125"/>
    <property type="match status" value="1"/>
</dbReference>
<sequence length="183" mass="21101">MDRKQLLEKIIAREAAMFIAVKASEPADCQEMLKTFYLMREMSHSVLAADTLTSYLQDLETAAAAGRNLMTEKYARMENLIPSLNENELIYKIVDIEREWLSEVHKKYPLTIAVEGGFTTYAVCELETYSDATLNLYYRDIFLAATQKRNLVEERYQYLYGNLGFKDLEEVEALAQKRAAVKE</sequence>
<accession>A0A3G9HC10</accession>
<evidence type="ECO:0000313" key="2">
    <source>
        <dbReference type="EMBL" id="MTT74678.1"/>
    </source>
</evidence>